<gene>
    <name evidence="2" type="ORF">FILTAD_03040</name>
</gene>
<dbReference type="PANTHER" id="PTHR43581:SF4">
    <property type="entry name" value="ATP_GTP PHOSPHATASE"/>
    <property type="match status" value="1"/>
</dbReference>
<dbReference type="SMART" id="SM00382">
    <property type="entry name" value="AAA"/>
    <property type="match status" value="1"/>
</dbReference>
<evidence type="ECO:0000313" key="3">
    <source>
        <dbReference type="Proteomes" id="UP000270468"/>
    </source>
</evidence>
<dbReference type="InterPro" id="IPR041685">
    <property type="entry name" value="AAA_GajA/Old/RecF-like"/>
</dbReference>
<reference evidence="2 3" key="1">
    <citation type="submission" date="2018-11" db="EMBL/GenBank/DDBJ databases">
        <authorList>
            <person name="Criscuolo A."/>
        </authorList>
    </citation>
    <scope>NUCLEOTIDE SEQUENCE [LARGE SCALE GENOMIC DNA]</scope>
    <source>
        <strain evidence="2">ATB-66</strain>
    </source>
</reference>
<dbReference type="InterPro" id="IPR027417">
    <property type="entry name" value="P-loop_NTPase"/>
</dbReference>
<dbReference type="InterPro" id="IPR051396">
    <property type="entry name" value="Bact_Antivir_Def_Nuclease"/>
</dbReference>
<dbReference type="Pfam" id="PF13175">
    <property type="entry name" value="AAA_15"/>
    <property type="match status" value="1"/>
</dbReference>
<dbReference type="GO" id="GO:0005524">
    <property type="term" value="F:ATP binding"/>
    <property type="evidence" value="ECO:0007669"/>
    <property type="project" value="InterPro"/>
</dbReference>
<dbReference type="Gene3D" id="3.40.50.300">
    <property type="entry name" value="P-loop containing nucleotide triphosphate hydrolases"/>
    <property type="match status" value="1"/>
</dbReference>
<evidence type="ECO:0000259" key="1">
    <source>
        <dbReference type="SMART" id="SM00382"/>
    </source>
</evidence>
<dbReference type="AlphaFoldDB" id="A0A3P5XX67"/>
<feature type="domain" description="AAA+ ATPase" evidence="1">
    <location>
        <begin position="24"/>
        <end position="342"/>
    </location>
</feature>
<protein>
    <recommendedName>
        <fullName evidence="1">AAA+ ATPase domain-containing protein</fullName>
    </recommendedName>
</protein>
<dbReference type="PANTHER" id="PTHR43581">
    <property type="entry name" value="ATP/GTP PHOSPHATASE"/>
    <property type="match status" value="1"/>
</dbReference>
<dbReference type="GO" id="GO:0016887">
    <property type="term" value="F:ATP hydrolysis activity"/>
    <property type="evidence" value="ECO:0007669"/>
    <property type="project" value="InterPro"/>
</dbReference>
<dbReference type="SUPFAM" id="SSF52540">
    <property type="entry name" value="P-loop containing nucleoside triphosphate hydrolases"/>
    <property type="match status" value="1"/>
</dbReference>
<accession>A0A3P5XX67</accession>
<dbReference type="InterPro" id="IPR034139">
    <property type="entry name" value="TOPRIM_OLD"/>
</dbReference>
<organism evidence="2 3">
    <name type="scientific">Filibacter tadaridae</name>
    <dbReference type="NCBI Taxonomy" id="2483811"/>
    <lineage>
        <taxon>Bacteria</taxon>
        <taxon>Bacillati</taxon>
        <taxon>Bacillota</taxon>
        <taxon>Bacilli</taxon>
        <taxon>Bacillales</taxon>
        <taxon>Caryophanaceae</taxon>
        <taxon>Filibacter</taxon>
    </lineage>
</organism>
<dbReference type="CDD" id="cd01026">
    <property type="entry name" value="TOPRIM_OLD"/>
    <property type="match status" value="1"/>
</dbReference>
<proteinExistence type="predicted"/>
<dbReference type="Pfam" id="PF20469">
    <property type="entry name" value="OLD-like_TOPRIM"/>
    <property type="match status" value="1"/>
</dbReference>
<evidence type="ECO:0000313" key="2">
    <source>
        <dbReference type="EMBL" id="VDC33772.1"/>
    </source>
</evidence>
<dbReference type="RefSeq" id="WP_124071849.1">
    <property type="nucleotide sequence ID" value="NZ_CBCRXF010000025.1"/>
</dbReference>
<dbReference type="Proteomes" id="UP000270468">
    <property type="component" value="Unassembled WGS sequence"/>
</dbReference>
<dbReference type="EMBL" id="UXAV01000062">
    <property type="protein sequence ID" value="VDC33772.1"/>
    <property type="molecule type" value="Genomic_DNA"/>
</dbReference>
<sequence length="574" mass="65200">MRLKKFSVTNYKVFGRTFSVDFATDSIIILTGRNNTGKSTFLEAINRFFMKETKAATIPSDCFFNRDQVITLEAHFETSDETLIFVKKYKDENAPKYEDNSGAEINTKHTLKAILDDLHANAPYYITPSMSTDDINKQIQTIYDQIIKGNLKGLEENPDEGESESTEHIQMKEEYATLKESLPKFLRKLKSSTDASLDDVSADVSEHLRSLFSNEDLSLRVLGGESSGFSASDILKSTSSSIFIDNDLRSEMPLSNQGTGLQRMSLIYVIQNMIQKKLIGDTADKMLLIDEPEAFLHPEAVRALSRSLYEIGNKMPLIISTHSPILIDLAENQTSIQVLRVGENDRAVQLYKSTTEKFDDDDIKNMRILNYVDSYVNEFFFADKILIVEGDTEYIAIKHFLKKYNKNMHVIRARGKSTICTLMKILNQFDTDYDVLHDVDNHDKYTASTLKAQLTNCKNILKLKVHDNIRVISSMANFELAIGLGDVSNDKKTETIHEIVNDSSTIPSFINARKEIKRLFDYIIQPNQETCLGKGFLEIKSEEDYNLLFSEKIDKKTAEEQIEKATKEVASSKV</sequence>
<keyword evidence="3" id="KW-1185">Reference proteome</keyword>
<dbReference type="InterPro" id="IPR003593">
    <property type="entry name" value="AAA+_ATPase"/>
</dbReference>
<dbReference type="OrthoDB" id="9801813at2"/>
<name>A0A3P5XX67_9BACL</name>